<dbReference type="Proteomes" id="UP000183700">
    <property type="component" value="Unassembled WGS sequence"/>
</dbReference>
<dbReference type="InterPro" id="IPR029068">
    <property type="entry name" value="Glyas_Bleomycin-R_OHBP_Dase"/>
</dbReference>
<dbReference type="SUPFAM" id="SSF54593">
    <property type="entry name" value="Glyoxalase/Bleomycin resistance protein/Dihydroxybiphenyl dioxygenase"/>
    <property type="match status" value="2"/>
</dbReference>
<comment type="caution">
    <text evidence="2">The sequence shown here is derived from an EMBL/GenBank/DDBJ whole genome shotgun (WGS) entry which is preliminary data.</text>
</comment>
<dbReference type="STRING" id="319970.RV00_GL000245"/>
<gene>
    <name evidence="2" type="ORF">RV00_GL000245</name>
</gene>
<feature type="domain" description="VOC" evidence="1">
    <location>
        <begin position="10"/>
        <end position="128"/>
    </location>
</feature>
<dbReference type="RefSeq" id="WP_071860785.1">
    <property type="nucleotide sequence ID" value="NZ_JBHLVS010000018.1"/>
</dbReference>
<dbReference type="Pfam" id="PF00903">
    <property type="entry name" value="Glyoxalase"/>
    <property type="match status" value="1"/>
</dbReference>
<reference evidence="2 3" key="1">
    <citation type="submission" date="2014-12" db="EMBL/GenBank/DDBJ databases">
        <title>Draft genome sequences of 29 type strains of Enterococci.</title>
        <authorList>
            <person name="Zhong Z."/>
            <person name="Sun Z."/>
            <person name="Liu W."/>
            <person name="Zhang W."/>
            <person name="Zhang H."/>
        </authorList>
    </citation>
    <scope>NUCLEOTIDE SEQUENCE [LARGE SCALE GENOMIC DNA]</scope>
    <source>
        <strain evidence="2 3">DSM 22802</strain>
    </source>
</reference>
<evidence type="ECO:0000313" key="2">
    <source>
        <dbReference type="EMBL" id="OJG37288.1"/>
    </source>
</evidence>
<evidence type="ECO:0000259" key="1">
    <source>
        <dbReference type="PROSITE" id="PS51819"/>
    </source>
</evidence>
<dbReference type="PANTHER" id="PTHR43279">
    <property type="entry name" value="CATECHOL-2,3-DIOXYGENASE"/>
    <property type="match status" value="1"/>
</dbReference>
<dbReference type="PANTHER" id="PTHR43279:SF1">
    <property type="entry name" value="CATECHOL-2,3-DIOXYGENASE"/>
    <property type="match status" value="1"/>
</dbReference>
<dbReference type="Pfam" id="PF14507">
    <property type="entry name" value="CppA_C"/>
    <property type="match status" value="1"/>
</dbReference>
<organism evidence="2 3">
    <name type="scientific">Enterococcus devriesei</name>
    <dbReference type="NCBI Taxonomy" id="319970"/>
    <lineage>
        <taxon>Bacteria</taxon>
        <taxon>Bacillati</taxon>
        <taxon>Bacillota</taxon>
        <taxon>Bacilli</taxon>
        <taxon>Lactobacillales</taxon>
        <taxon>Enterococcaceae</taxon>
        <taxon>Enterococcus</taxon>
    </lineage>
</organism>
<name>A0A1L8SZA3_9ENTE</name>
<accession>A0A1L8SZA3</accession>
<dbReference type="AlphaFoldDB" id="A0A1L8SZA3"/>
<dbReference type="EMBL" id="JXKM01000001">
    <property type="protein sequence ID" value="OJG37288.1"/>
    <property type="molecule type" value="Genomic_DNA"/>
</dbReference>
<dbReference type="OrthoDB" id="9792626at2"/>
<protein>
    <recommendedName>
        <fullName evidence="1">VOC domain-containing protein</fullName>
    </recommendedName>
</protein>
<dbReference type="InterPro" id="IPR037523">
    <property type="entry name" value="VOC_core"/>
</dbReference>
<dbReference type="InterPro" id="IPR032703">
    <property type="entry name" value="CppA_C"/>
</dbReference>
<evidence type="ECO:0000313" key="3">
    <source>
        <dbReference type="Proteomes" id="UP000183700"/>
    </source>
</evidence>
<dbReference type="PROSITE" id="PS51819">
    <property type="entry name" value="VOC"/>
    <property type="match status" value="1"/>
</dbReference>
<sequence length="273" mass="31608">MDNFHLGKLNLKTIAIRVKDRDGMIHFYRDIIGLHLLREENELAILGYKDPASELLWLEESPRASEHRGEIKKMQRVSLVVPNIEELANVYYRAEKEKYPVKSALQADAEKGLLFEDPEGNEIEIFYAPSNERSTAEPISLDFKELEKKATKREKIHDAYFDKIHLNISDIARQQDFLADILGLEVHDETEEELLLNRGEFNVGLTVATGGTIDEPTDKVLGLDFLQFLVSKEMLTELSSHLDEKEREYFRDKKQSLITIYDPAGLEWWFVLK</sequence>
<proteinExistence type="predicted"/>
<dbReference type="Gene3D" id="3.10.180.10">
    <property type="entry name" value="2,3-Dihydroxybiphenyl 1,2-Dioxygenase, domain 1"/>
    <property type="match status" value="2"/>
</dbReference>
<dbReference type="InterPro" id="IPR004360">
    <property type="entry name" value="Glyas_Fos-R_dOase_dom"/>
</dbReference>
<keyword evidence="3" id="KW-1185">Reference proteome</keyword>